<comment type="caution">
    <text evidence="1">The sequence shown here is derived from an EMBL/GenBank/DDBJ whole genome shotgun (WGS) entry which is preliminary data.</text>
</comment>
<sequence length="388" mass="44821">MCKYDILVRRCQHRLGKGLKLVLQGTVLGPTLFKAQSIITSKYSTKKPSLHIENPSPYNGPVDTEEFVSSIVSDLNNFDEWTKIWRLKFNTGKYKLSTSEETTHNTNTYSQKVQIGFECAVKILGAKIKDSFASFRYELKMETDTQYKAIKDRIHTLEQSLPRAKDNNTLNDLVTSKSTYIADELTKEMNTFGWTELDKLSVNFDQRRIDAMINKISQSYRALDKNHIIENVLIQLQDNIHFEAAFCTACQEPCPLCASPCFLEVSHNGSHDTFHQPDGLVGWRYVESNKLSAMACNTTPLDHNFILQNGEEWKYAYFSNRFTNWMQPDRTKPVSDYREYLIRSYNKQIADYYSLKPSDISVNAESLEVVMDKIKRKVDFRKDFPGKP</sequence>
<accession>A0AA88L702</accession>
<name>A0AA88L702_ARTSF</name>
<dbReference type="EMBL" id="JAVRJZ010000017">
    <property type="protein sequence ID" value="KAK2710325.1"/>
    <property type="molecule type" value="Genomic_DNA"/>
</dbReference>
<organism evidence="1 2">
    <name type="scientific">Artemia franciscana</name>
    <name type="common">Brine shrimp</name>
    <name type="synonym">Artemia sanfranciscana</name>
    <dbReference type="NCBI Taxonomy" id="6661"/>
    <lineage>
        <taxon>Eukaryota</taxon>
        <taxon>Metazoa</taxon>
        <taxon>Ecdysozoa</taxon>
        <taxon>Arthropoda</taxon>
        <taxon>Crustacea</taxon>
        <taxon>Branchiopoda</taxon>
        <taxon>Anostraca</taxon>
        <taxon>Artemiidae</taxon>
        <taxon>Artemia</taxon>
    </lineage>
</organism>
<evidence type="ECO:0000313" key="2">
    <source>
        <dbReference type="Proteomes" id="UP001187531"/>
    </source>
</evidence>
<dbReference type="PANTHER" id="PTHR14819:SF25">
    <property type="entry name" value="CHROMOSOME UNDETERMINED SCAFFOLD_52, WHOLE GENOME SHOTGUN SEQUENCE"/>
    <property type="match status" value="1"/>
</dbReference>
<reference evidence="1" key="1">
    <citation type="submission" date="2023-07" db="EMBL/GenBank/DDBJ databases">
        <title>Chromosome-level genome assembly of Artemia franciscana.</title>
        <authorList>
            <person name="Jo E."/>
        </authorList>
    </citation>
    <scope>NUCLEOTIDE SEQUENCE</scope>
    <source>
        <tissue evidence="1">Whole body</tissue>
    </source>
</reference>
<evidence type="ECO:0000313" key="1">
    <source>
        <dbReference type="EMBL" id="KAK2710325.1"/>
    </source>
</evidence>
<dbReference type="Proteomes" id="UP001187531">
    <property type="component" value="Unassembled WGS sequence"/>
</dbReference>
<dbReference type="InterPro" id="IPR052986">
    <property type="entry name" value="VLIG_GTPase"/>
</dbReference>
<gene>
    <name evidence="1" type="ORF">QYM36_013844</name>
</gene>
<keyword evidence="2" id="KW-1185">Reference proteome</keyword>
<proteinExistence type="predicted"/>
<dbReference type="AlphaFoldDB" id="A0AA88L702"/>
<protein>
    <submittedName>
        <fullName evidence="1">Uncharacterized protein</fullName>
    </submittedName>
</protein>
<dbReference type="PANTHER" id="PTHR14819">
    <property type="entry name" value="GTP-BINDING"/>
    <property type="match status" value="1"/>
</dbReference>